<reference evidence="2" key="1">
    <citation type="journal article" date="2019" name="Int. J. Syst. Evol. Microbiol.">
        <title>The Global Catalogue of Microorganisms (GCM) 10K type strain sequencing project: providing services to taxonomists for standard genome sequencing and annotation.</title>
        <authorList>
            <consortium name="The Broad Institute Genomics Platform"/>
            <consortium name="The Broad Institute Genome Sequencing Center for Infectious Disease"/>
            <person name="Wu L."/>
            <person name="Ma J."/>
        </authorList>
    </citation>
    <scope>NUCLEOTIDE SEQUENCE [LARGE SCALE GENOMIC DNA]</scope>
    <source>
        <strain evidence="2">JCM 31486</strain>
    </source>
</reference>
<organism evidence="1 2">
    <name type="scientific">Kibdelosporangium lantanae</name>
    <dbReference type="NCBI Taxonomy" id="1497396"/>
    <lineage>
        <taxon>Bacteria</taxon>
        <taxon>Bacillati</taxon>
        <taxon>Actinomycetota</taxon>
        <taxon>Actinomycetes</taxon>
        <taxon>Pseudonocardiales</taxon>
        <taxon>Pseudonocardiaceae</taxon>
        <taxon>Kibdelosporangium</taxon>
    </lineage>
</organism>
<protein>
    <recommendedName>
        <fullName evidence="3">Transposase</fullName>
    </recommendedName>
</protein>
<dbReference type="EMBL" id="JBHTIS010000750">
    <property type="protein sequence ID" value="MFD1046675.1"/>
    <property type="molecule type" value="Genomic_DNA"/>
</dbReference>
<proteinExistence type="predicted"/>
<evidence type="ECO:0000313" key="2">
    <source>
        <dbReference type="Proteomes" id="UP001597045"/>
    </source>
</evidence>
<comment type="caution">
    <text evidence="1">The sequence shown here is derived from an EMBL/GenBank/DDBJ whole genome shotgun (WGS) entry which is preliminary data.</text>
</comment>
<evidence type="ECO:0000313" key="1">
    <source>
        <dbReference type="EMBL" id="MFD1046675.1"/>
    </source>
</evidence>
<dbReference type="Proteomes" id="UP001597045">
    <property type="component" value="Unassembled WGS sequence"/>
</dbReference>
<sequence>MKVTRVAYSRNLNPGKYDLLLEQARRLGRVRSLVWDKYGSLAGVGVSDRQVRDAWMADGTAASFGVLANAWKETVRDAVADIRANREAAKGEVRRRIHGRPMADAERKRLYTLLKCDQWTGDPLLCRWMRQHWRRGRNHTANQIIIRSDNVRAFTPHEGGDVWLKVPGLTPRDYVAVPLNTTVAPSGTLRVILRGGRVETDHQLPVLVGLPEDRLQRLRKVRGLRRHGHRNRYRRGHGFLP</sequence>
<evidence type="ECO:0008006" key="3">
    <source>
        <dbReference type="Google" id="ProtNLM"/>
    </source>
</evidence>
<keyword evidence="2" id="KW-1185">Reference proteome</keyword>
<name>A0ABW3MCI5_9PSEU</name>
<accession>A0ABW3MCI5</accession>
<gene>
    <name evidence="1" type="ORF">ACFQ1S_14500</name>
</gene>